<feature type="compositionally biased region" description="Basic and acidic residues" evidence="1">
    <location>
        <begin position="206"/>
        <end position="217"/>
    </location>
</feature>
<organism evidence="3 4">
    <name type="scientific">Catenuloplanes niger</name>
    <dbReference type="NCBI Taxonomy" id="587534"/>
    <lineage>
        <taxon>Bacteria</taxon>
        <taxon>Bacillati</taxon>
        <taxon>Actinomycetota</taxon>
        <taxon>Actinomycetes</taxon>
        <taxon>Micromonosporales</taxon>
        <taxon>Micromonosporaceae</taxon>
        <taxon>Catenuloplanes</taxon>
    </lineage>
</organism>
<evidence type="ECO:0000256" key="2">
    <source>
        <dbReference type="SAM" id="Phobius"/>
    </source>
</evidence>
<evidence type="ECO:0000256" key="1">
    <source>
        <dbReference type="SAM" id="MobiDB-lite"/>
    </source>
</evidence>
<gene>
    <name evidence="3" type="ORF">J2S44_000515</name>
</gene>
<name>A0AAE3ZLV7_9ACTN</name>
<dbReference type="Proteomes" id="UP001183629">
    <property type="component" value="Unassembled WGS sequence"/>
</dbReference>
<dbReference type="EMBL" id="JAVDYC010000001">
    <property type="protein sequence ID" value="MDR7320265.1"/>
    <property type="molecule type" value="Genomic_DNA"/>
</dbReference>
<sequence length="410" mass="41729">MGVTVAQGGGASEQTSGEVTTAAQPPAADPADEPGKPPAGWPSVADYWPDAPHRIGPEADVYHLDDPAPPAAVPPNAVAPVTAPDDTDVRDPFEELVLAEDFVHPAAADDDLHWNGETAAVPAVRRGGRVLAGVATALLLLVGLTALIVVQLPDGATDQGTTAGPAAPDAAAPENAAPENAAPDGPAPDEDDAAPGPDAAEPPPADDERTESAPLDGRDEATFALLTDVTILAVRTTSLDGDLFRITAPERSGVRPNTVTEDGEVRLFLTPSANEDATAEVEVLLSDEVRWSVRLLAGVDSGAVDLSAAPVSEVTLAGGATSIDLSLPAPDGTLPISLTKGANQLTVRTPARAPARVAIRQGAGTVEIDGASKNGIAKGEVFQSRDWQDATDRLDLDASAGLGTLRIEAA</sequence>
<feature type="compositionally biased region" description="Low complexity" evidence="1">
    <location>
        <begin position="163"/>
        <end position="184"/>
    </location>
</feature>
<keyword evidence="2" id="KW-0812">Transmembrane</keyword>
<proteinExistence type="predicted"/>
<feature type="region of interest" description="Disordered" evidence="1">
    <location>
        <begin position="159"/>
        <end position="217"/>
    </location>
</feature>
<keyword evidence="2" id="KW-0472">Membrane</keyword>
<comment type="caution">
    <text evidence="3">The sequence shown here is derived from an EMBL/GenBank/DDBJ whole genome shotgun (WGS) entry which is preliminary data.</text>
</comment>
<reference evidence="3 4" key="1">
    <citation type="submission" date="2023-07" db="EMBL/GenBank/DDBJ databases">
        <title>Sequencing the genomes of 1000 actinobacteria strains.</title>
        <authorList>
            <person name="Klenk H.-P."/>
        </authorList>
    </citation>
    <scope>NUCLEOTIDE SEQUENCE [LARGE SCALE GENOMIC DNA]</scope>
    <source>
        <strain evidence="3 4">DSM 44711</strain>
    </source>
</reference>
<evidence type="ECO:0008006" key="5">
    <source>
        <dbReference type="Google" id="ProtNLM"/>
    </source>
</evidence>
<keyword evidence="4" id="KW-1185">Reference proteome</keyword>
<feature type="compositionally biased region" description="Polar residues" evidence="1">
    <location>
        <begin position="12"/>
        <end position="21"/>
    </location>
</feature>
<accession>A0AAE3ZLV7</accession>
<protein>
    <recommendedName>
        <fullName evidence="5">Adhesin domain-containing protein</fullName>
    </recommendedName>
</protein>
<feature type="region of interest" description="Disordered" evidence="1">
    <location>
        <begin position="1"/>
        <end position="52"/>
    </location>
</feature>
<keyword evidence="2" id="KW-1133">Transmembrane helix</keyword>
<dbReference type="RefSeq" id="WP_310408686.1">
    <property type="nucleotide sequence ID" value="NZ_JAVDYC010000001.1"/>
</dbReference>
<dbReference type="AlphaFoldDB" id="A0AAE3ZLV7"/>
<feature type="transmembrane region" description="Helical" evidence="2">
    <location>
        <begin position="130"/>
        <end position="152"/>
    </location>
</feature>
<evidence type="ECO:0000313" key="3">
    <source>
        <dbReference type="EMBL" id="MDR7320265.1"/>
    </source>
</evidence>
<evidence type="ECO:0000313" key="4">
    <source>
        <dbReference type="Proteomes" id="UP001183629"/>
    </source>
</evidence>